<keyword evidence="2" id="KW-0472">Membrane</keyword>
<organism evidence="4 5">
    <name type="scientific">Rhizopus delemar</name>
    <dbReference type="NCBI Taxonomy" id="936053"/>
    <lineage>
        <taxon>Eukaryota</taxon>
        <taxon>Fungi</taxon>
        <taxon>Fungi incertae sedis</taxon>
        <taxon>Mucoromycota</taxon>
        <taxon>Mucoromycotina</taxon>
        <taxon>Mucoromycetes</taxon>
        <taxon>Mucorales</taxon>
        <taxon>Mucorineae</taxon>
        <taxon>Rhizopodaceae</taxon>
        <taxon>Rhizopus</taxon>
    </lineage>
</organism>
<keyword evidence="2" id="KW-0812">Transmembrane</keyword>
<comment type="caution">
    <text evidence="4">The sequence shown here is derived from an EMBL/GenBank/DDBJ whole genome shotgun (WGS) entry which is preliminary data.</text>
</comment>
<reference evidence="4 5" key="1">
    <citation type="journal article" date="2020" name="Microb. Genom.">
        <title>Genetic diversity of clinical and environmental Mucorales isolates obtained from an investigation of mucormycosis cases among solid organ transplant recipients.</title>
        <authorList>
            <person name="Nguyen M.H."/>
            <person name="Kaul D."/>
            <person name="Muto C."/>
            <person name="Cheng S.J."/>
            <person name="Richter R.A."/>
            <person name="Bruno V.M."/>
            <person name="Liu G."/>
            <person name="Beyhan S."/>
            <person name="Sundermann A.J."/>
            <person name="Mounaud S."/>
            <person name="Pasculle A.W."/>
            <person name="Nierman W.C."/>
            <person name="Driscoll E."/>
            <person name="Cumbie R."/>
            <person name="Clancy C.J."/>
            <person name="Dupont C.L."/>
        </authorList>
    </citation>
    <scope>NUCLEOTIDE SEQUENCE [LARGE SCALE GENOMIC DNA]</scope>
    <source>
        <strain evidence="4 5">GL24</strain>
    </source>
</reference>
<evidence type="ECO:0000313" key="5">
    <source>
        <dbReference type="Proteomes" id="UP000740926"/>
    </source>
</evidence>
<feature type="chain" id="PRO_5040410454" description="Mid2 domain-containing protein" evidence="3">
    <location>
        <begin position="21"/>
        <end position="280"/>
    </location>
</feature>
<keyword evidence="5" id="KW-1185">Reference proteome</keyword>
<feature type="compositionally biased region" description="Pro residues" evidence="1">
    <location>
        <begin position="246"/>
        <end position="258"/>
    </location>
</feature>
<gene>
    <name evidence="4" type="ORF">G6F50_007114</name>
</gene>
<feature type="signal peptide" evidence="3">
    <location>
        <begin position="1"/>
        <end position="20"/>
    </location>
</feature>
<feature type="transmembrane region" description="Helical" evidence="2">
    <location>
        <begin position="119"/>
        <end position="142"/>
    </location>
</feature>
<proteinExistence type="predicted"/>
<keyword evidence="3" id="KW-0732">Signal</keyword>
<dbReference type="OMA" id="RYVISMI"/>
<evidence type="ECO:0000256" key="3">
    <source>
        <dbReference type="SAM" id="SignalP"/>
    </source>
</evidence>
<evidence type="ECO:0000256" key="2">
    <source>
        <dbReference type="SAM" id="Phobius"/>
    </source>
</evidence>
<evidence type="ECO:0000256" key="1">
    <source>
        <dbReference type="SAM" id="MobiDB-lite"/>
    </source>
</evidence>
<dbReference type="Proteomes" id="UP000740926">
    <property type="component" value="Unassembled WGS sequence"/>
</dbReference>
<name>A0A9P6Z1N4_9FUNG</name>
<sequence length="280" mass="30551">MKVILSFIFLFFILKQLVNCNDISPTVTTREVVTTIITVDENNNKKYSDQNDKKHSVVVATETVYTTVIETPSPVVIHNVSDSGSDAPLQQQPLTTTSNNTTEQLKNETNQDQSAIKRMIMILSLVGGLGVIAIVATAVIFTRIKAKNKRKREEAAEAVMTADDPSSSSNNSDNRLYPHPDSEEEEVVPSAPPALMAIDAVPRRRHVISMISQTTACPSAPTAKELDAVVDDEEAGSCSRYVMPQPEGPPPAYTPSAPPHYAIDTEVSRNVMPRRHSLGP</sequence>
<protein>
    <recommendedName>
        <fullName evidence="6">Mid2 domain-containing protein</fullName>
    </recommendedName>
</protein>
<accession>A0A9P6Z1N4</accession>
<evidence type="ECO:0000313" key="4">
    <source>
        <dbReference type="EMBL" id="KAG1568634.1"/>
    </source>
</evidence>
<evidence type="ECO:0008006" key="6">
    <source>
        <dbReference type="Google" id="ProtNLM"/>
    </source>
</evidence>
<feature type="region of interest" description="Disordered" evidence="1">
    <location>
        <begin position="80"/>
        <end position="106"/>
    </location>
</feature>
<keyword evidence="2" id="KW-1133">Transmembrane helix</keyword>
<dbReference type="AlphaFoldDB" id="A0A9P6Z1N4"/>
<feature type="region of interest" description="Disordered" evidence="1">
    <location>
        <begin position="242"/>
        <end position="261"/>
    </location>
</feature>
<feature type="region of interest" description="Disordered" evidence="1">
    <location>
        <begin position="155"/>
        <end position="189"/>
    </location>
</feature>
<feature type="compositionally biased region" description="Low complexity" evidence="1">
    <location>
        <begin position="163"/>
        <end position="174"/>
    </location>
</feature>
<dbReference type="EMBL" id="JAANIU010001098">
    <property type="protein sequence ID" value="KAG1568634.1"/>
    <property type="molecule type" value="Genomic_DNA"/>
</dbReference>